<dbReference type="SMART" id="SM00316">
    <property type="entry name" value="S1"/>
    <property type="match status" value="2"/>
</dbReference>
<sequence length="453" mass="49799">MLPKPVSRPASPALLRRRAVWGVVLMVEKGSAIVDIGDKYPATLDLDEVAATWTPKTMSHVVYRGMQRFFRVIGDPVRGRRRVSLAAVETRLYHRRLRQMMEHRATVVATVVGVNRGGLLLEMDGIAGFCPSAQLALRPDQLAGLVGREMRFKVQTLDTSSFTCVLSQVRLLNEEALPEGSQVGDVVEGKVAQVRDFGAFLLVAGRSGLLPWQQVPVRDTAPAGAPLRVGERVRVRITSHDRVKGLLNLSMLAAQPDAPTVGAAADGTPRYAQPWLVSRRTYPISQMPLGENDDDDEEEGGVDLGDLPLNDGDEAAATSEPDAFDAPRTEPLSSEDAPVDRDAALPSWPAGFGPEPRNRARARQAGIRRRPTTLEELVADCQGETSAEDDDGLLDDGDDVDDAESELLRLGESEEEATKRRLLARLHKRFPQITRRFPSADPDSYFLRLRPRR</sequence>
<dbReference type="PANTHER" id="PTHR10724">
    <property type="entry name" value="30S RIBOSOMAL PROTEIN S1"/>
    <property type="match status" value="1"/>
</dbReference>
<feature type="compositionally biased region" description="Basic residues" evidence="4">
    <location>
        <begin position="359"/>
        <end position="371"/>
    </location>
</feature>
<name>A0AAD9MMN1_PROWI</name>
<evidence type="ECO:0000256" key="1">
    <source>
        <dbReference type="ARBA" id="ARBA00006767"/>
    </source>
</evidence>
<dbReference type="GO" id="GO:0006412">
    <property type="term" value="P:translation"/>
    <property type="evidence" value="ECO:0007669"/>
    <property type="project" value="TreeGrafter"/>
</dbReference>
<feature type="domain" description="S1 motif" evidence="5">
    <location>
        <begin position="184"/>
        <end position="252"/>
    </location>
</feature>
<dbReference type="GO" id="GO:0005840">
    <property type="term" value="C:ribosome"/>
    <property type="evidence" value="ECO:0007669"/>
    <property type="project" value="UniProtKB-KW"/>
</dbReference>
<comment type="caution">
    <text evidence="6">The sequence shown here is derived from an EMBL/GenBank/DDBJ whole genome shotgun (WGS) entry which is preliminary data.</text>
</comment>
<dbReference type="SUPFAM" id="SSF50249">
    <property type="entry name" value="Nucleic acid-binding proteins"/>
    <property type="match status" value="1"/>
</dbReference>
<proteinExistence type="inferred from homology"/>
<dbReference type="Proteomes" id="UP001255856">
    <property type="component" value="Unassembled WGS sequence"/>
</dbReference>
<evidence type="ECO:0000256" key="4">
    <source>
        <dbReference type="SAM" id="MobiDB-lite"/>
    </source>
</evidence>
<feature type="compositionally biased region" description="Acidic residues" evidence="4">
    <location>
        <begin position="386"/>
        <end position="404"/>
    </location>
</feature>
<evidence type="ECO:0000259" key="5">
    <source>
        <dbReference type="PROSITE" id="PS50126"/>
    </source>
</evidence>
<protein>
    <recommendedName>
        <fullName evidence="5">S1 motif domain-containing protein</fullName>
    </recommendedName>
</protein>
<dbReference type="Gene3D" id="2.40.50.140">
    <property type="entry name" value="Nucleic acid-binding proteins"/>
    <property type="match status" value="1"/>
</dbReference>
<organism evidence="6 7">
    <name type="scientific">Prototheca wickerhamii</name>
    <dbReference type="NCBI Taxonomy" id="3111"/>
    <lineage>
        <taxon>Eukaryota</taxon>
        <taxon>Viridiplantae</taxon>
        <taxon>Chlorophyta</taxon>
        <taxon>core chlorophytes</taxon>
        <taxon>Trebouxiophyceae</taxon>
        <taxon>Chlorellales</taxon>
        <taxon>Chlorellaceae</taxon>
        <taxon>Prototheca</taxon>
    </lineage>
</organism>
<dbReference type="InterPro" id="IPR003029">
    <property type="entry name" value="S1_domain"/>
</dbReference>
<dbReference type="GO" id="GO:0003735">
    <property type="term" value="F:structural constituent of ribosome"/>
    <property type="evidence" value="ECO:0007669"/>
    <property type="project" value="TreeGrafter"/>
</dbReference>
<evidence type="ECO:0000256" key="3">
    <source>
        <dbReference type="ARBA" id="ARBA00023274"/>
    </source>
</evidence>
<dbReference type="AlphaFoldDB" id="A0AAD9MMN1"/>
<dbReference type="InterPro" id="IPR012340">
    <property type="entry name" value="NA-bd_OB-fold"/>
</dbReference>
<dbReference type="InterPro" id="IPR050437">
    <property type="entry name" value="Ribos_protein_bS1-like"/>
</dbReference>
<keyword evidence="7" id="KW-1185">Reference proteome</keyword>
<dbReference type="EMBL" id="JASFZW010000007">
    <property type="protein sequence ID" value="KAK2077206.1"/>
    <property type="molecule type" value="Genomic_DNA"/>
</dbReference>
<dbReference type="PANTHER" id="PTHR10724:SF7">
    <property type="entry name" value="SMALL RIBOSOMAL SUBUNIT PROTEIN BS1C"/>
    <property type="match status" value="1"/>
</dbReference>
<feature type="region of interest" description="Disordered" evidence="4">
    <location>
        <begin position="285"/>
        <end position="404"/>
    </location>
</feature>
<dbReference type="PROSITE" id="PS50126">
    <property type="entry name" value="S1"/>
    <property type="match status" value="1"/>
</dbReference>
<reference evidence="6" key="1">
    <citation type="submission" date="2021-01" db="EMBL/GenBank/DDBJ databases">
        <authorList>
            <person name="Eckstrom K.M.E."/>
        </authorList>
    </citation>
    <scope>NUCLEOTIDE SEQUENCE</scope>
    <source>
        <strain evidence="6">UVCC 0001</strain>
    </source>
</reference>
<comment type="similarity">
    <text evidence="1">Belongs to the bacterial ribosomal protein bS1 family.</text>
</comment>
<feature type="compositionally biased region" description="Acidic residues" evidence="4">
    <location>
        <begin position="291"/>
        <end position="301"/>
    </location>
</feature>
<accession>A0AAD9MMN1</accession>
<keyword evidence="2" id="KW-0689">Ribosomal protein</keyword>
<evidence type="ECO:0000313" key="7">
    <source>
        <dbReference type="Proteomes" id="UP001255856"/>
    </source>
</evidence>
<evidence type="ECO:0000313" key="6">
    <source>
        <dbReference type="EMBL" id="KAK2077206.1"/>
    </source>
</evidence>
<dbReference type="Pfam" id="PF00575">
    <property type="entry name" value="S1"/>
    <property type="match status" value="1"/>
</dbReference>
<gene>
    <name evidence="6" type="ORF">QBZ16_004840</name>
</gene>
<dbReference type="GO" id="GO:0003729">
    <property type="term" value="F:mRNA binding"/>
    <property type="evidence" value="ECO:0007669"/>
    <property type="project" value="TreeGrafter"/>
</dbReference>
<evidence type="ECO:0000256" key="2">
    <source>
        <dbReference type="ARBA" id="ARBA00022980"/>
    </source>
</evidence>
<keyword evidence="3" id="KW-0687">Ribonucleoprotein</keyword>
<dbReference type="GO" id="GO:1990904">
    <property type="term" value="C:ribonucleoprotein complex"/>
    <property type="evidence" value="ECO:0007669"/>
    <property type="project" value="UniProtKB-KW"/>
</dbReference>